<feature type="transmembrane region" description="Helical" evidence="6">
    <location>
        <begin position="29"/>
        <end position="47"/>
    </location>
</feature>
<name>A0A7X0RTM7_9BACL</name>
<gene>
    <name evidence="7" type="ORF">H7C19_22075</name>
</gene>
<comment type="subcellular location">
    <subcellularLocation>
        <location evidence="1">Cell membrane</location>
        <topology evidence="1">Multi-pass membrane protein</topology>
    </subcellularLocation>
</comment>
<feature type="transmembrane region" description="Helical" evidence="6">
    <location>
        <begin position="167"/>
        <end position="184"/>
    </location>
</feature>
<proteinExistence type="predicted"/>
<reference evidence="7 8" key="1">
    <citation type="submission" date="2020-08" db="EMBL/GenBank/DDBJ databases">
        <title>Cohnella phylogeny.</title>
        <authorList>
            <person name="Dunlap C."/>
        </authorList>
    </citation>
    <scope>NUCLEOTIDE SEQUENCE [LARGE SCALE GENOMIC DNA]</scope>
    <source>
        <strain evidence="7 8">DSM 28246</strain>
    </source>
</reference>
<dbReference type="GO" id="GO:0022857">
    <property type="term" value="F:transmembrane transporter activity"/>
    <property type="evidence" value="ECO:0007669"/>
    <property type="project" value="InterPro"/>
</dbReference>
<dbReference type="AlphaFoldDB" id="A0A7X0RTM7"/>
<keyword evidence="5 6" id="KW-0472">Membrane</keyword>
<evidence type="ECO:0000256" key="3">
    <source>
        <dbReference type="ARBA" id="ARBA00022692"/>
    </source>
</evidence>
<feature type="transmembrane region" description="Helical" evidence="6">
    <location>
        <begin position="59"/>
        <end position="76"/>
    </location>
</feature>
<accession>A0A7X0RTM7</accession>
<dbReference type="InterPro" id="IPR001851">
    <property type="entry name" value="ABC_transp_permease"/>
</dbReference>
<dbReference type="Proteomes" id="UP000547209">
    <property type="component" value="Unassembled WGS sequence"/>
</dbReference>
<dbReference type="EMBL" id="JACJVP010000038">
    <property type="protein sequence ID" value="MBB6673370.1"/>
    <property type="molecule type" value="Genomic_DNA"/>
</dbReference>
<evidence type="ECO:0000313" key="7">
    <source>
        <dbReference type="EMBL" id="MBB6673370.1"/>
    </source>
</evidence>
<feature type="transmembrane region" description="Helical" evidence="6">
    <location>
        <begin position="219"/>
        <end position="240"/>
    </location>
</feature>
<keyword evidence="8" id="KW-1185">Reference proteome</keyword>
<evidence type="ECO:0000256" key="4">
    <source>
        <dbReference type="ARBA" id="ARBA00022989"/>
    </source>
</evidence>
<feature type="transmembrane region" description="Helical" evidence="6">
    <location>
        <begin position="115"/>
        <end position="135"/>
    </location>
</feature>
<keyword evidence="4 6" id="KW-1133">Transmembrane helix</keyword>
<keyword evidence="2" id="KW-1003">Cell membrane</keyword>
<dbReference type="PANTHER" id="PTHR47089:SF1">
    <property type="entry name" value="GUANOSINE ABC TRANSPORTER PERMEASE PROTEIN NUPP"/>
    <property type="match status" value="1"/>
</dbReference>
<dbReference type="CDD" id="cd06580">
    <property type="entry name" value="TM_PBP1_transp_TpRbsC_like"/>
    <property type="match status" value="1"/>
</dbReference>
<evidence type="ECO:0000256" key="6">
    <source>
        <dbReference type="SAM" id="Phobius"/>
    </source>
</evidence>
<comment type="caution">
    <text evidence="7">The sequence shown here is derived from an EMBL/GenBank/DDBJ whole genome shotgun (WGS) entry which is preliminary data.</text>
</comment>
<evidence type="ECO:0000313" key="8">
    <source>
        <dbReference type="Proteomes" id="UP000547209"/>
    </source>
</evidence>
<evidence type="ECO:0000256" key="2">
    <source>
        <dbReference type="ARBA" id="ARBA00022475"/>
    </source>
</evidence>
<dbReference type="PANTHER" id="PTHR47089">
    <property type="entry name" value="ABC TRANSPORTER, PERMEASE PROTEIN"/>
    <property type="match status" value="1"/>
</dbReference>
<dbReference type="Pfam" id="PF02653">
    <property type="entry name" value="BPD_transp_2"/>
    <property type="match status" value="1"/>
</dbReference>
<protein>
    <submittedName>
        <fullName evidence="7">ABC transporter permease</fullName>
    </submittedName>
</protein>
<feature type="transmembrane region" description="Helical" evidence="6">
    <location>
        <begin position="293"/>
        <end position="311"/>
    </location>
</feature>
<keyword evidence="3 6" id="KW-0812">Transmembrane</keyword>
<feature type="transmembrane region" description="Helical" evidence="6">
    <location>
        <begin position="260"/>
        <end position="281"/>
    </location>
</feature>
<evidence type="ECO:0000256" key="5">
    <source>
        <dbReference type="ARBA" id="ARBA00023136"/>
    </source>
</evidence>
<evidence type="ECO:0000256" key="1">
    <source>
        <dbReference type="ARBA" id="ARBA00004651"/>
    </source>
</evidence>
<sequence length="337" mass="35635">MLLGGFDPIAAYGALIRKVFGTSYDIGETMLTITPILFTGLAVGFAFRAGVFNIGADGQYIIGMTAATFVGIKIHLPAFLHAPLAVLVGMLCGGLWGALCGYLKAYRGVHEVISAIMLNWIALYLSTFLLMKFLVAEGQQKTPNIDETASLSIGWLSKAMGGARMDWGIWIGLICVGLFYILLWRTKQGYDLRAVGFNADAARAAGINVKTTFIKTMMISGMFAGLGGVFSVLGVFHYQVASGASEGYGFDGIAVALLGGNHPVGILFGAILFGVLTYGSAGMNFDANVPTEIVRIVIGSIIFFVASHGIITKLLKPLLNRRAANKRKGASADGNAG</sequence>
<dbReference type="GO" id="GO:0005886">
    <property type="term" value="C:plasma membrane"/>
    <property type="evidence" value="ECO:0007669"/>
    <property type="project" value="UniProtKB-SubCell"/>
</dbReference>
<feature type="transmembrane region" description="Helical" evidence="6">
    <location>
        <begin position="82"/>
        <end position="103"/>
    </location>
</feature>
<organism evidence="7 8">
    <name type="scientific">Cohnella nanjingensis</name>
    <dbReference type="NCBI Taxonomy" id="1387779"/>
    <lineage>
        <taxon>Bacteria</taxon>
        <taxon>Bacillati</taxon>
        <taxon>Bacillota</taxon>
        <taxon>Bacilli</taxon>
        <taxon>Bacillales</taxon>
        <taxon>Paenibacillaceae</taxon>
        <taxon>Cohnella</taxon>
    </lineage>
</organism>